<evidence type="ECO:0000313" key="2">
    <source>
        <dbReference type="EMBL" id="WNZ23491.1"/>
    </source>
</evidence>
<dbReference type="InterPro" id="IPR057666">
    <property type="entry name" value="DrpA_SLOG"/>
</dbReference>
<protein>
    <recommendedName>
        <fullName evidence="1">Smf/DprA SLOG domain-containing protein</fullName>
    </recommendedName>
</protein>
<dbReference type="Pfam" id="PF02481">
    <property type="entry name" value="DNA_processg_A"/>
    <property type="match status" value="1"/>
</dbReference>
<gene>
    <name evidence="2" type="ORF">HJG54_11935</name>
</gene>
<dbReference type="GO" id="GO:0009294">
    <property type="term" value="P:DNA-mediated transformation"/>
    <property type="evidence" value="ECO:0007669"/>
    <property type="project" value="InterPro"/>
</dbReference>
<dbReference type="SUPFAM" id="SSF102405">
    <property type="entry name" value="MCP/YpsA-like"/>
    <property type="match status" value="1"/>
</dbReference>
<name>A0AA97AI60_9CYAN</name>
<evidence type="ECO:0000259" key="1">
    <source>
        <dbReference type="Pfam" id="PF02481"/>
    </source>
</evidence>
<reference evidence="2" key="1">
    <citation type="submission" date="2020-05" db="EMBL/GenBank/DDBJ databases">
        <authorList>
            <person name="Zhu T."/>
            <person name="Keshari N."/>
            <person name="Lu X."/>
        </authorList>
    </citation>
    <scope>NUCLEOTIDE SEQUENCE</scope>
    <source>
        <strain evidence="2">NK1-12</strain>
    </source>
</reference>
<organism evidence="2">
    <name type="scientific">Leptolyngbya sp. NK1-12</name>
    <dbReference type="NCBI Taxonomy" id="2547451"/>
    <lineage>
        <taxon>Bacteria</taxon>
        <taxon>Bacillati</taxon>
        <taxon>Cyanobacteriota</taxon>
        <taxon>Cyanophyceae</taxon>
        <taxon>Leptolyngbyales</taxon>
        <taxon>Leptolyngbyaceae</taxon>
        <taxon>Leptolyngbya group</taxon>
        <taxon>Leptolyngbya</taxon>
    </lineage>
</organism>
<dbReference type="RefSeq" id="WP_316435174.1">
    <property type="nucleotide sequence ID" value="NZ_CP053586.1"/>
</dbReference>
<dbReference type="Gene3D" id="3.40.50.450">
    <property type="match status" value="1"/>
</dbReference>
<proteinExistence type="predicted"/>
<feature type="domain" description="Smf/DprA SLOG" evidence="1">
    <location>
        <begin position="9"/>
        <end position="205"/>
    </location>
</feature>
<accession>A0AA97AI60</accession>
<sequence length="213" mass="23173">MLQNHSLPPDHPLYPDALRQFRADPLPLSTIGNLQLLQRPKLAFFCSSECPDDVWSQTRSLMVALPAEIAVISGFHAPVEKQALSLLLQRTQAVIFCPARSLDGMKLTAAWQTGVAEHRLLLLSIFSAKQSRATAKLAQTRNQLVATLADAILIAHATSNGKIAALAHQWQEQGKSLFVLDTPINQALLKQGAKPITSVHTLCDQFLPSSQGG</sequence>
<dbReference type="EMBL" id="CP053586">
    <property type="protein sequence ID" value="WNZ23491.1"/>
    <property type="molecule type" value="Genomic_DNA"/>
</dbReference>
<dbReference type="AlphaFoldDB" id="A0AA97AI60"/>